<organism evidence="1">
    <name type="scientific">Microviridae sp. ctRE65</name>
    <dbReference type="NCBI Taxonomy" id="2824997"/>
    <lineage>
        <taxon>Viruses</taxon>
        <taxon>Monodnaviria</taxon>
        <taxon>Sangervirae</taxon>
        <taxon>Phixviricota</taxon>
        <taxon>Malgrandaviricetes</taxon>
        <taxon>Petitvirales</taxon>
        <taxon>Microviridae</taxon>
    </lineage>
</organism>
<evidence type="ECO:0000313" key="1">
    <source>
        <dbReference type="EMBL" id="DAE25548.1"/>
    </source>
</evidence>
<name>A0A8S5R3N1_9VIRU</name>
<accession>A0A8S5R3N1</accession>
<sequence length="383" mass="41446">MSAAALTALLGSGTGGGALLNAGVGAASGLFGSIGANKRQKRAIAAQREENRLAREWQKEMAEWYNRVERENLADERAYNNPSAVMARLKDAGLNPDLIYGNGASGLVDSNVAPAAMPSSVPPADVAGPIMGTPTAMESLFQGAAYAKTLAETKNIKADTSKKEGEVASLNIDNFVKAATTDNAIKLSGLEVQLTKAQAEYTSEQKSKLISEINDINEHVNLLKAQVSETWSRTANLDSSTVANRTAAILNTRRFELECEDFARRVRETDAKVNLSEAEARSILVTMYAKVNNIDTDTALKQANIRLTDAQKTQVEHYTNSIDIHRDAAVFKLQQDQKYDDAQRIVTVANQATQSLYHISQVASDWLPSPGGLAKKLLRHGKK</sequence>
<dbReference type="EMBL" id="BK057811">
    <property type="protein sequence ID" value="DAE25548.1"/>
    <property type="molecule type" value="Genomic_DNA"/>
</dbReference>
<protein>
    <submittedName>
        <fullName evidence="1">DNA pilot protein VP2</fullName>
    </submittedName>
</protein>
<reference evidence="1" key="1">
    <citation type="journal article" date="2021" name="Proc. Natl. Acad. Sci. U.S.A.">
        <title>A Catalog of Tens of Thousands of Viruses from Human Metagenomes Reveals Hidden Associations with Chronic Diseases.</title>
        <authorList>
            <person name="Tisza M.J."/>
            <person name="Buck C.B."/>
        </authorList>
    </citation>
    <scope>NUCLEOTIDE SEQUENCE</scope>
    <source>
        <strain evidence="1">CtRE65</strain>
    </source>
</reference>
<proteinExistence type="predicted"/>